<evidence type="ECO:0000313" key="2">
    <source>
        <dbReference type="Proteomes" id="UP000526786"/>
    </source>
</evidence>
<dbReference type="Proteomes" id="UP000526786">
    <property type="component" value="Unassembled WGS sequence"/>
</dbReference>
<accession>A0AC60W4N9</accession>
<reference evidence="1 2" key="1">
    <citation type="journal article" date="2020" name="Appl. Environ. Microbiol.">
        <title>Genomic Characteristics of a Novel Species of Ammonia-Oxidizing Archaea from the Jiulong River Estuary.</title>
        <authorList>
            <person name="Zou D."/>
            <person name="Wan R."/>
            <person name="Han L."/>
            <person name="Xu M.N."/>
            <person name="Liu Y."/>
            <person name="Liu H."/>
            <person name="Kao S.J."/>
            <person name="Li M."/>
        </authorList>
    </citation>
    <scope>NUCLEOTIDE SEQUENCE [LARGE SCALE GENOMIC DNA]</scope>
    <source>
        <strain evidence="1">W2bin3</strain>
    </source>
</reference>
<comment type="caution">
    <text evidence="1">The sequence shown here is derived from an EMBL/GenBank/DDBJ whole genome shotgun (WGS) entry which is preliminary data.</text>
</comment>
<evidence type="ECO:0000313" key="1">
    <source>
        <dbReference type="EMBL" id="MBA4454633.1"/>
    </source>
</evidence>
<dbReference type="EMBL" id="JACENC010000266">
    <property type="protein sequence ID" value="MBA4454633.1"/>
    <property type="molecule type" value="Genomic_DNA"/>
</dbReference>
<gene>
    <name evidence="1" type="ORF">H2B05_06795</name>
</gene>
<protein>
    <submittedName>
        <fullName evidence="1">MEDS domain-containing protein</fullName>
    </submittedName>
</protein>
<organism evidence="1 2">
    <name type="scientific">Candidatus Nitrosomaritimum aestuariumsis</name>
    <dbReference type="NCBI Taxonomy" id="3342354"/>
    <lineage>
        <taxon>Archaea</taxon>
        <taxon>Nitrososphaerota</taxon>
        <taxon>Nitrososphaeria</taxon>
        <taxon>Nitrosopumilales</taxon>
        <taxon>Nitrosopumilaceae</taxon>
        <taxon>Candidatus Nitrosomaritimum</taxon>
    </lineage>
</organism>
<sequence>MSFTQISHDYLESLEKTHILLFHEKQKSAEQIEFKFIQFGLEKNHRCFYTTNEPHKLKERMKDFGILVEKNISNKLLNIVPIPKTFEEYEKMIEEKVASLPKNEVIRVVSTHYFDFDNERKTESMQKIEQWVDDNFEKIPGNFICSFHIPNMKKDVASNFMKNLLDSHHSVLILTGDDKVEKFNFP</sequence>
<name>A0AC60W4N9_9ARCH</name>
<proteinExistence type="predicted"/>